<dbReference type="Gene3D" id="3.30.70.1440">
    <property type="entry name" value="Multidrug efflux transporter AcrB pore domain"/>
    <property type="match status" value="1"/>
</dbReference>
<proteinExistence type="predicted"/>
<dbReference type="SUPFAM" id="SSF82714">
    <property type="entry name" value="Multidrug efflux transporter AcrB TolC docking domain, DN and DC subdomains"/>
    <property type="match status" value="2"/>
</dbReference>
<dbReference type="PRINTS" id="PR00702">
    <property type="entry name" value="ACRIFLAVINRP"/>
</dbReference>
<dbReference type="STRING" id="1794912.AXX12_13995"/>
<feature type="transmembrane region" description="Helical" evidence="1">
    <location>
        <begin position="465"/>
        <end position="492"/>
    </location>
</feature>
<dbReference type="Gene3D" id="3.30.2090.10">
    <property type="entry name" value="Multidrug efflux transporter AcrB TolC docking domain, DN and DC subdomains"/>
    <property type="match status" value="2"/>
</dbReference>
<dbReference type="OrthoDB" id="9757876at2"/>
<feature type="transmembrane region" description="Helical" evidence="1">
    <location>
        <begin position="883"/>
        <end position="903"/>
    </location>
</feature>
<dbReference type="PANTHER" id="PTHR32063">
    <property type="match status" value="1"/>
</dbReference>
<dbReference type="Pfam" id="PF00873">
    <property type="entry name" value="ACR_tran"/>
    <property type="match status" value="1"/>
</dbReference>
<feature type="transmembrane region" description="Helical" evidence="1">
    <location>
        <begin position="337"/>
        <end position="356"/>
    </location>
</feature>
<comment type="caution">
    <text evidence="2">The sequence shown here is derived from an EMBL/GenBank/DDBJ whole genome shotgun (WGS) entry which is preliminary data.</text>
</comment>
<feature type="transmembrane region" description="Helical" evidence="1">
    <location>
        <begin position="362"/>
        <end position="382"/>
    </location>
</feature>
<dbReference type="GO" id="GO:0005886">
    <property type="term" value="C:plasma membrane"/>
    <property type="evidence" value="ECO:0007669"/>
    <property type="project" value="TreeGrafter"/>
</dbReference>
<dbReference type="Gene3D" id="3.30.70.1320">
    <property type="entry name" value="Multidrug efflux transporter AcrB pore domain like"/>
    <property type="match status" value="1"/>
</dbReference>
<keyword evidence="1" id="KW-0472">Membrane</keyword>
<reference evidence="2 3" key="1">
    <citation type="submission" date="2016-02" db="EMBL/GenBank/DDBJ databases">
        <title>Anaerosporomusa subterraneum gen. nov., sp. nov., a spore-forming obligate anaerobe isolated from saprolite.</title>
        <authorList>
            <person name="Choi J.K."/>
            <person name="Shah M."/>
            <person name="Yee N."/>
        </authorList>
    </citation>
    <scope>NUCLEOTIDE SEQUENCE [LARGE SCALE GENOMIC DNA]</scope>
    <source>
        <strain evidence="2 3">RU4</strain>
    </source>
</reference>
<organism evidence="2 3">
    <name type="scientific">Anaerosporomusa subterranea</name>
    <dbReference type="NCBI Taxonomy" id="1794912"/>
    <lineage>
        <taxon>Bacteria</taxon>
        <taxon>Bacillati</taxon>
        <taxon>Bacillota</taxon>
        <taxon>Negativicutes</taxon>
        <taxon>Acetonemataceae</taxon>
        <taxon>Anaerosporomusa</taxon>
    </lineage>
</organism>
<dbReference type="InterPro" id="IPR001036">
    <property type="entry name" value="Acrflvin-R"/>
</dbReference>
<evidence type="ECO:0000313" key="3">
    <source>
        <dbReference type="Proteomes" id="UP000076268"/>
    </source>
</evidence>
<feature type="transmembrane region" description="Helical" evidence="1">
    <location>
        <begin position="389"/>
        <end position="409"/>
    </location>
</feature>
<dbReference type="GO" id="GO:0042910">
    <property type="term" value="F:xenobiotic transmembrane transporter activity"/>
    <property type="evidence" value="ECO:0007669"/>
    <property type="project" value="TreeGrafter"/>
</dbReference>
<keyword evidence="1" id="KW-1133">Transmembrane helix</keyword>
<dbReference type="SUPFAM" id="SSF82693">
    <property type="entry name" value="Multidrug efflux transporter AcrB pore domain, PN1, PN2, PC1 and PC2 subdomains"/>
    <property type="match status" value="2"/>
</dbReference>
<dbReference type="Gene3D" id="1.20.1640.10">
    <property type="entry name" value="Multidrug efflux transporter AcrB transmembrane domain"/>
    <property type="match status" value="2"/>
</dbReference>
<dbReference type="RefSeq" id="WP_066244903.1">
    <property type="nucleotide sequence ID" value="NZ_LSGP01000025.1"/>
</dbReference>
<feature type="transmembrane region" description="Helical" evidence="1">
    <location>
        <begin position="525"/>
        <end position="544"/>
    </location>
</feature>
<dbReference type="PANTHER" id="PTHR32063:SF18">
    <property type="entry name" value="CATION EFFLUX SYSTEM PROTEIN"/>
    <property type="match status" value="1"/>
</dbReference>
<keyword evidence="1" id="KW-0812">Transmembrane</keyword>
<keyword evidence="3" id="KW-1185">Reference proteome</keyword>
<sequence>MSNFNLTEWTLKHKQFVWFFIILFFAAGIASYKNLGRMEDPDFTIKQMVVTVAWPGATARQVEDQVTDKIEKKLQDLPGLDFLKSYSVPGFSVIYVNVKETVPKAEIRNKWVEARNMVNDIKGTLPTGVLAPEFNDRFDEVYGVVYALTGDGYTYEEMREKGEKIRRILSGVSSVKKVNLLGVQKEKIYIEIENSKLAQLGIDPNLISAAIQSQNAMTPAGMIETSSDNIYLRVTGMFEKVEDIRNLPIQANGRTIRLGDIAKISRAYADPNDPKFFYNGEPAVGISLAMEPGGNILELGETLESTIKQIQKSLPAGMEIHQTVNQPKVVKTSIDEFIKSLVEAIVIVLIVSFISLGIHSGFIVALCIPFVIAIVFTFMNFMGIELQRISLGALIIALGLLVDDAIITIETMMVKIEQGWSRFDAACFSYTSTAYPRLTGELVTCAGFIPVGFAAGGGSEYCATIFSVITIALLASWIVAGTVTPLLGYLFIKIKPNHQAENVHDSKFYLLFRQVLNRFLLNRKVVLLTTVGCFFAAVALMGLIKLEFFPSSTRPELIVQLKLQEGATIKNSEEIARQFAQQLDGDPLISYYTYHVGEGAPRFVLSFEPSFNKPNFSEFIIVAKDYNARNQLEAKVSKMLKSDFPDVQVHTKVIGNGPSADYPVMLRVNGYEHEKVREIAQQVETIMARNPNVKNVNLNWNEKSKVMHLEIDQDKARMLGVTSQALSGALQTQVSGAPLSEFRESDKTISMVFRLADHDRKDPSRMKDLNIHIGNGKYVPLDQIAKITFEMEEGLVYRQNLKPMINVQAEIIPGATGDSVAEQIYSQLDDLRATLPIGYSIEYDGTKEDSVAAAGYIAETIPAMIVTIMILLMIQLQNIPKMILTLLTAPLGLIGVSIGLFVTGSPMGFVVQLGILALAGIIMRNTIILMDQIDQQLAEGDTLWDAIINATVIRFRPILLTAAAAILGMIPLFSNMFWGPMAVTIAAGLAGATVLTLLVLPVMYAALYKARPPVSDVVNTGHSV</sequence>
<accession>A0A154BMQ6</accession>
<dbReference type="Proteomes" id="UP000076268">
    <property type="component" value="Unassembled WGS sequence"/>
</dbReference>
<dbReference type="AlphaFoldDB" id="A0A154BMQ6"/>
<dbReference type="EMBL" id="LSGP01000025">
    <property type="protein sequence ID" value="KYZ75267.1"/>
    <property type="molecule type" value="Genomic_DNA"/>
</dbReference>
<dbReference type="InterPro" id="IPR027463">
    <property type="entry name" value="AcrB_DN_DC_subdom"/>
</dbReference>
<feature type="transmembrane region" description="Helical" evidence="1">
    <location>
        <begin position="984"/>
        <end position="1007"/>
    </location>
</feature>
<protein>
    <submittedName>
        <fullName evidence="2">Multidrug transporter AcrB</fullName>
    </submittedName>
</protein>
<gene>
    <name evidence="2" type="ORF">AXX12_13995</name>
</gene>
<name>A0A154BMQ6_ANASB</name>
<feature type="transmembrane region" description="Helical" evidence="1">
    <location>
        <begin position="856"/>
        <end position="876"/>
    </location>
</feature>
<evidence type="ECO:0000256" key="1">
    <source>
        <dbReference type="SAM" id="Phobius"/>
    </source>
</evidence>
<evidence type="ECO:0000313" key="2">
    <source>
        <dbReference type="EMBL" id="KYZ75267.1"/>
    </source>
</evidence>
<dbReference type="SUPFAM" id="SSF82866">
    <property type="entry name" value="Multidrug efflux transporter AcrB transmembrane domain"/>
    <property type="match status" value="2"/>
</dbReference>
<feature type="transmembrane region" description="Helical" evidence="1">
    <location>
        <begin position="15"/>
        <end position="32"/>
    </location>
</feature>
<dbReference type="Gene3D" id="3.30.70.1430">
    <property type="entry name" value="Multidrug efflux transporter AcrB pore domain"/>
    <property type="match status" value="2"/>
</dbReference>
<feature type="transmembrane region" description="Helical" evidence="1">
    <location>
        <begin position="958"/>
        <end position="978"/>
    </location>
</feature>
<feature type="transmembrane region" description="Helical" evidence="1">
    <location>
        <begin position="909"/>
        <end position="927"/>
    </location>
</feature>